<evidence type="ECO:0000313" key="9">
    <source>
        <dbReference type="Proteomes" id="UP000019478"/>
    </source>
</evidence>
<dbReference type="GeneID" id="19173660"/>
<comment type="subcellular location">
    <subcellularLocation>
        <location evidence="1">Nucleus</location>
    </subcellularLocation>
</comment>
<evidence type="ECO:0000256" key="5">
    <source>
        <dbReference type="ARBA" id="ARBA00023242"/>
    </source>
</evidence>
<evidence type="ECO:0000256" key="6">
    <source>
        <dbReference type="SAM" id="MobiDB-lite"/>
    </source>
</evidence>
<feature type="domain" description="Xylanolytic transcriptional activator regulatory" evidence="7">
    <location>
        <begin position="132"/>
        <end position="213"/>
    </location>
</feature>
<keyword evidence="2" id="KW-0479">Metal-binding</keyword>
<accession>W9XJ53</accession>
<dbReference type="eggNOG" id="ENOG502QWTJ">
    <property type="taxonomic scope" value="Eukaryota"/>
</dbReference>
<dbReference type="GO" id="GO:0003677">
    <property type="term" value="F:DNA binding"/>
    <property type="evidence" value="ECO:0007669"/>
    <property type="project" value="InterPro"/>
</dbReference>
<dbReference type="Pfam" id="PF04082">
    <property type="entry name" value="Fungal_trans"/>
    <property type="match status" value="1"/>
</dbReference>
<keyword evidence="4" id="KW-0804">Transcription</keyword>
<evidence type="ECO:0000256" key="4">
    <source>
        <dbReference type="ARBA" id="ARBA00023163"/>
    </source>
</evidence>
<dbReference type="STRING" id="1182542.W9XJ53"/>
<dbReference type="EMBL" id="AMGY01000010">
    <property type="protein sequence ID" value="EXJ77350.1"/>
    <property type="molecule type" value="Genomic_DNA"/>
</dbReference>
<keyword evidence="5" id="KW-0539">Nucleus</keyword>
<dbReference type="RefSeq" id="XP_007737860.1">
    <property type="nucleotide sequence ID" value="XM_007739670.1"/>
</dbReference>
<dbReference type="InterPro" id="IPR050815">
    <property type="entry name" value="TF_fung"/>
</dbReference>
<name>W9XJ53_9EURO</name>
<dbReference type="GO" id="GO:0000981">
    <property type="term" value="F:DNA-binding transcription factor activity, RNA polymerase II-specific"/>
    <property type="evidence" value="ECO:0007669"/>
    <property type="project" value="InterPro"/>
</dbReference>
<reference evidence="8 9" key="1">
    <citation type="submission" date="2013-03" db="EMBL/GenBank/DDBJ databases">
        <title>The Genome Sequence of Capronia epimyces CBS 606.96.</title>
        <authorList>
            <consortium name="The Broad Institute Genomics Platform"/>
            <person name="Cuomo C."/>
            <person name="de Hoog S."/>
            <person name="Gorbushina A."/>
            <person name="Walker B."/>
            <person name="Young S.K."/>
            <person name="Zeng Q."/>
            <person name="Gargeya S."/>
            <person name="Fitzgerald M."/>
            <person name="Haas B."/>
            <person name="Abouelleil A."/>
            <person name="Allen A.W."/>
            <person name="Alvarado L."/>
            <person name="Arachchi H.M."/>
            <person name="Berlin A.M."/>
            <person name="Chapman S.B."/>
            <person name="Gainer-Dewar J."/>
            <person name="Goldberg J."/>
            <person name="Griggs A."/>
            <person name="Gujja S."/>
            <person name="Hansen M."/>
            <person name="Howarth C."/>
            <person name="Imamovic A."/>
            <person name="Ireland A."/>
            <person name="Larimer J."/>
            <person name="McCowan C."/>
            <person name="Murphy C."/>
            <person name="Pearson M."/>
            <person name="Poon T.W."/>
            <person name="Priest M."/>
            <person name="Roberts A."/>
            <person name="Saif S."/>
            <person name="Shea T."/>
            <person name="Sisk P."/>
            <person name="Sykes S."/>
            <person name="Wortman J."/>
            <person name="Nusbaum C."/>
            <person name="Birren B."/>
        </authorList>
    </citation>
    <scope>NUCLEOTIDE SEQUENCE [LARGE SCALE GENOMIC DNA]</scope>
    <source>
        <strain evidence="8 9">CBS 606.96</strain>
    </source>
</reference>
<dbReference type="CDD" id="cd12148">
    <property type="entry name" value="fungal_TF_MHR"/>
    <property type="match status" value="1"/>
</dbReference>
<dbReference type="SMART" id="SM00906">
    <property type="entry name" value="Fungal_trans"/>
    <property type="match status" value="1"/>
</dbReference>
<evidence type="ECO:0000313" key="8">
    <source>
        <dbReference type="EMBL" id="EXJ77350.1"/>
    </source>
</evidence>
<evidence type="ECO:0000256" key="1">
    <source>
        <dbReference type="ARBA" id="ARBA00004123"/>
    </source>
</evidence>
<feature type="region of interest" description="Disordered" evidence="6">
    <location>
        <begin position="491"/>
        <end position="569"/>
    </location>
</feature>
<dbReference type="InterPro" id="IPR007219">
    <property type="entry name" value="XnlR_reg_dom"/>
</dbReference>
<gene>
    <name evidence="8" type="ORF">A1O3_09576</name>
</gene>
<proteinExistence type="predicted"/>
<keyword evidence="3" id="KW-0805">Transcription regulation</keyword>
<protein>
    <recommendedName>
        <fullName evidence="7">Xylanolytic transcriptional activator regulatory domain-containing protein</fullName>
    </recommendedName>
</protein>
<dbReference type="GO" id="GO:0005634">
    <property type="term" value="C:nucleus"/>
    <property type="evidence" value="ECO:0007669"/>
    <property type="project" value="UniProtKB-SubCell"/>
</dbReference>
<dbReference type="GO" id="GO:0008270">
    <property type="term" value="F:zinc ion binding"/>
    <property type="evidence" value="ECO:0007669"/>
    <property type="project" value="InterPro"/>
</dbReference>
<dbReference type="GO" id="GO:0006351">
    <property type="term" value="P:DNA-templated transcription"/>
    <property type="evidence" value="ECO:0007669"/>
    <property type="project" value="InterPro"/>
</dbReference>
<comment type="caution">
    <text evidence="8">The sequence shown here is derived from an EMBL/GenBank/DDBJ whole genome shotgun (WGS) entry which is preliminary data.</text>
</comment>
<dbReference type="AlphaFoldDB" id="W9XJ53"/>
<dbReference type="PANTHER" id="PTHR47338">
    <property type="entry name" value="ZN(II)2CYS6 TRANSCRIPTION FACTOR (EUROFUNG)-RELATED"/>
    <property type="match status" value="1"/>
</dbReference>
<dbReference type="Proteomes" id="UP000019478">
    <property type="component" value="Unassembled WGS sequence"/>
</dbReference>
<evidence type="ECO:0000256" key="2">
    <source>
        <dbReference type="ARBA" id="ARBA00022723"/>
    </source>
</evidence>
<sequence length="608" mass="68484">MDLDWLSEPSIPDDKARLRSLAVAYFDRVHPQRCLGFIHKPTFMHFLDRGVVSLCQEYGEALVFTICALGAWYLLRHTPAKQPAHPRAPGQEWALGGRRRALDNLGTPSINNLRALVLSCEYCFLRRDFATSFSLIGCCYRLARLLRLDSVGFEEDERTRAHSAANPTETESRRRLLWACYILDTSVGSGVDANTCWRDGPPQVPLPCPESDFINQRSGAIVRLSANGAFVPPAPESVGIRAYVVRLSCLRSRVLRLIRQHNLSTDPWHPESPFMRLINETAQFHADLSRHCALTDLNLYIQKEQHLVGAIHYLHLAYHASVIDLTRIALPGFSFPLASTLAHAPPTFRTQCQQRCRYHASEISKIIRRAREYGPEAFDDHFCNVATFESTKAQIIYCATVRPHDAALRLEVAEDIRTNLSLLAPQEPPVVGKQPSKQVRGLLPLLYRFGFEDIAKEWDDEGASGVNQEIEVVGSAKFDYLSQTAAFRQAAETEMETNRAVHGQPGLQSKRSERQDPPVIDSIKPSDALGSFDGSDMDEANRHHEGSSKYTPERPAPPQQGLEGPDYLNTARNMPDLMWDLPYQPAWSESVFLDQSLEDPSFWWSEVP</sequence>
<keyword evidence="9" id="KW-1185">Reference proteome</keyword>
<organism evidence="8 9">
    <name type="scientific">Capronia epimyces CBS 606.96</name>
    <dbReference type="NCBI Taxonomy" id="1182542"/>
    <lineage>
        <taxon>Eukaryota</taxon>
        <taxon>Fungi</taxon>
        <taxon>Dikarya</taxon>
        <taxon>Ascomycota</taxon>
        <taxon>Pezizomycotina</taxon>
        <taxon>Eurotiomycetes</taxon>
        <taxon>Chaetothyriomycetidae</taxon>
        <taxon>Chaetothyriales</taxon>
        <taxon>Herpotrichiellaceae</taxon>
        <taxon>Capronia</taxon>
    </lineage>
</organism>
<dbReference type="OrthoDB" id="4159511at2759"/>
<dbReference type="PANTHER" id="PTHR47338:SF7">
    <property type="entry name" value="ZN(II)2CYS6 TRANSCRIPTION FACTOR (EUROFUNG)"/>
    <property type="match status" value="1"/>
</dbReference>
<evidence type="ECO:0000256" key="3">
    <source>
        <dbReference type="ARBA" id="ARBA00023015"/>
    </source>
</evidence>
<evidence type="ECO:0000259" key="7">
    <source>
        <dbReference type="SMART" id="SM00906"/>
    </source>
</evidence>
<dbReference type="HOGENOM" id="CLU_008241_1_0_1"/>